<comment type="caution">
    <text evidence="1">The sequence shown here is derived from an EMBL/GenBank/DDBJ whole genome shotgun (WGS) entry which is preliminary data.</text>
</comment>
<protein>
    <submittedName>
        <fullName evidence="1">Uncharacterized protein</fullName>
    </submittedName>
</protein>
<gene>
    <name evidence="1" type="ORF">SIAM614_30401</name>
</gene>
<reference evidence="1 2" key="1">
    <citation type="submission" date="2006-05" db="EMBL/GenBank/DDBJ databases">
        <authorList>
            <person name="King G."/>
            <person name="Ferriera S."/>
            <person name="Johnson J."/>
            <person name="Kravitz S."/>
            <person name="Beeson K."/>
            <person name="Sutton G."/>
            <person name="Rogers Y.-H."/>
            <person name="Friedman R."/>
            <person name="Frazier M."/>
            <person name="Venter J.C."/>
        </authorList>
    </citation>
    <scope>NUCLEOTIDE SEQUENCE [LARGE SCALE GENOMIC DNA]</scope>
    <source>
        <strain evidence="2">ATCC 25650 / DSM 13394 / JCM 20685 / NBRC 16684 / NCIMB 2208 / IAM 12614 / B1</strain>
    </source>
</reference>
<organism evidence="1 2">
    <name type="scientific">Roseibium aggregatum (strain ATCC 25650 / DSM 13394 / JCM 20685 / NBRC 16684 / NCIMB 2208 / IAM 12614 / B1)</name>
    <name type="common">Stappia aggregata</name>
    <dbReference type="NCBI Taxonomy" id="384765"/>
    <lineage>
        <taxon>Bacteria</taxon>
        <taxon>Pseudomonadati</taxon>
        <taxon>Pseudomonadota</taxon>
        <taxon>Alphaproteobacteria</taxon>
        <taxon>Hyphomicrobiales</taxon>
        <taxon>Stappiaceae</taxon>
        <taxon>Roseibium</taxon>
    </lineage>
</organism>
<proteinExistence type="predicted"/>
<sequence length="25" mass="2773">MLLHISSNLLYALLNRSSVLAMIEA</sequence>
<accession>A0P0A1</accession>
<name>A0P0A1_ROSAI</name>
<dbReference type="AlphaFoldDB" id="A0P0A1"/>
<dbReference type="EMBL" id="AAUW01000020">
    <property type="protein sequence ID" value="EAV41509.1"/>
    <property type="molecule type" value="Genomic_DNA"/>
</dbReference>
<dbReference type="Proteomes" id="UP000004848">
    <property type="component" value="Unassembled WGS sequence"/>
</dbReference>
<evidence type="ECO:0000313" key="1">
    <source>
        <dbReference type="EMBL" id="EAV41509.1"/>
    </source>
</evidence>
<evidence type="ECO:0000313" key="2">
    <source>
        <dbReference type="Proteomes" id="UP000004848"/>
    </source>
</evidence>